<comment type="cofactor">
    <cofactor evidence="1">
        <name>heme b</name>
        <dbReference type="ChEBI" id="CHEBI:60344"/>
    </cofactor>
</comment>
<dbReference type="Proteomes" id="UP000234752">
    <property type="component" value="Chromosome eg_1"/>
</dbReference>
<dbReference type="InterPro" id="IPR008333">
    <property type="entry name" value="Cbr1-like_FAD-bd_dom"/>
</dbReference>
<evidence type="ECO:0000256" key="14">
    <source>
        <dbReference type="ARBA" id="ARBA00023002"/>
    </source>
</evidence>
<evidence type="ECO:0000256" key="19">
    <source>
        <dbReference type="ARBA" id="ARBA00030929"/>
    </source>
</evidence>
<name>A0A2K9N9L1_9PROT</name>
<evidence type="ECO:0000256" key="11">
    <source>
        <dbReference type="ARBA" id="ARBA00022723"/>
    </source>
</evidence>
<evidence type="ECO:0000256" key="16">
    <source>
        <dbReference type="ARBA" id="ARBA00023027"/>
    </source>
</evidence>
<dbReference type="PRINTS" id="PR00410">
    <property type="entry name" value="PHEHYDRXLASE"/>
</dbReference>
<dbReference type="PROSITE" id="PS51384">
    <property type="entry name" value="FAD_FR"/>
    <property type="match status" value="1"/>
</dbReference>
<dbReference type="InterPro" id="IPR017938">
    <property type="entry name" value="Riboflavin_synthase-like_b-brl"/>
</dbReference>
<evidence type="ECO:0000256" key="1">
    <source>
        <dbReference type="ARBA" id="ARBA00001970"/>
    </source>
</evidence>
<dbReference type="GO" id="GO:0005344">
    <property type="term" value="F:oxygen carrier activity"/>
    <property type="evidence" value="ECO:0007669"/>
    <property type="project" value="UniProtKB-KW"/>
</dbReference>
<keyword evidence="27" id="KW-1185">Reference proteome</keyword>
<dbReference type="GO" id="GO:0019825">
    <property type="term" value="F:oxygen binding"/>
    <property type="evidence" value="ECO:0007669"/>
    <property type="project" value="InterPro"/>
</dbReference>
<dbReference type="Gene3D" id="3.40.50.80">
    <property type="entry name" value="Nucleotide-binding domain of ferredoxin-NADP reductase (FNR) module"/>
    <property type="match status" value="1"/>
</dbReference>
<evidence type="ECO:0000256" key="3">
    <source>
        <dbReference type="ARBA" id="ARBA00006401"/>
    </source>
</evidence>
<keyword evidence="14" id="KW-0560">Oxidoreductase</keyword>
<evidence type="ECO:0000256" key="13">
    <source>
        <dbReference type="ARBA" id="ARBA00022857"/>
    </source>
</evidence>
<gene>
    <name evidence="26" type="ORF">C0V82_05705</name>
</gene>
<feature type="domain" description="FAD-binding FR-type" evidence="25">
    <location>
        <begin position="151"/>
        <end position="262"/>
    </location>
</feature>
<accession>A0A2K9N9L1</accession>
<comment type="cofactor">
    <cofactor evidence="2">
        <name>FAD</name>
        <dbReference type="ChEBI" id="CHEBI:57692"/>
    </cofactor>
</comment>
<keyword evidence="13" id="KW-0521">NADP</keyword>
<keyword evidence="10" id="KW-0285">Flavoprotein</keyword>
<protein>
    <recommendedName>
        <fullName evidence="6">Flavohemoprotein</fullName>
        <ecNumber evidence="5">1.14.12.17</ecNumber>
    </recommendedName>
    <alternativeName>
        <fullName evidence="19">Flavohemoglobin</fullName>
    </alternativeName>
    <alternativeName>
        <fullName evidence="18">Hemoglobin-like protein</fullName>
    </alternativeName>
    <alternativeName>
        <fullName evidence="20">Nitric oxide dioxygenase</fullName>
    </alternativeName>
</protein>
<dbReference type="InterPro" id="IPR000971">
    <property type="entry name" value="Globin"/>
</dbReference>
<evidence type="ECO:0000256" key="10">
    <source>
        <dbReference type="ARBA" id="ARBA00022630"/>
    </source>
</evidence>
<evidence type="ECO:0000313" key="26">
    <source>
        <dbReference type="EMBL" id="AUN29774.1"/>
    </source>
</evidence>
<comment type="similarity">
    <text evidence="4">Belongs to the globin family. Two-domain flavohemoproteins subfamily.</text>
</comment>
<dbReference type="InterPro" id="IPR009050">
    <property type="entry name" value="Globin-like_sf"/>
</dbReference>
<evidence type="ECO:0000256" key="12">
    <source>
        <dbReference type="ARBA" id="ARBA00022827"/>
    </source>
</evidence>
<dbReference type="Pfam" id="PF00970">
    <property type="entry name" value="FAD_binding_6"/>
    <property type="match status" value="1"/>
</dbReference>
<evidence type="ECO:0000256" key="21">
    <source>
        <dbReference type="ARBA" id="ARBA00048649"/>
    </source>
</evidence>
<evidence type="ECO:0000256" key="7">
    <source>
        <dbReference type="ARBA" id="ARBA00022575"/>
    </source>
</evidence>
<dbReference type="InterPro" id="IPR012292">
    <property type="entry name" value="Globin/Proto"/>
</dbReference>
<evidence type="ECO:0000256" key="15">
    <source>
        <dbReference type="ARBA" id="ARBA00023004"/>
    </source>
</evidence>
<dbReference type="OrthoDB" id="9786134at2"/>
<dbReference type="PANTHER" id="PTHR43396:SF3">
    <property type="entry name" value="FLAVOHEMOPROTEIN"/>
    <property type="match status" value="1"/>
</dbReference>
<comment type="function">
    <text evidence="17">Is involved in NO detoxification in an aerobic process, termed nitric oxide dioxygenase (NOD) reaction that utilizes O(2) and NAD(P)H to convert NO to nitrate, which protects the bacterium from various noxious nitrogen compounds. Therefore, plays a central role in the inducible response to nitrosative stress.</text>
</comment>
<dbReference type="GO" id="GO:0071949">
    <property type="term" value="F:FAD binding"/>
    <property type="evidence" value="ECO:0007669"/>
    <property type="project" value="TreeGrafter"/>
</dbReference>
<evidence type="ECO:0000256" key="18">
    <source>
        <dbReference type="ARBA" id="ARBA00030024"/>
    </source>
</evidence>
<reference evidence="26 27" key="1">
    <citation type="submission" date="2017-12" db="EMBL/GenBank/DDBJ databases">
        <title>Genomes of bacteria within cyanobacterial aggregates.</title>
        <authorList>
            <person name="Cai H."/>
        </authorList>
    </citation>
    <scope>NUCLEOTIDE SEQUENCE [LARGE SCALE GENOMIC DNA]</scope>
    <source>
        <strain evidence="26 27">TH16</strain>
    </source>
</reference>
<keyword evidence="7" id="KW-0216">Detoxification</keyword>
<dbReference type="Pfam" id="PF00175">
    <property type="entry name" value="NAD_binding_1"/>
    <property type="match status" value="1"/>
</dbReference>
<dbReference type="GO" id="GO:0046872">
    <property type="term" value="F:metal ion binding"/>
    <property type="evidence" value="ECO:0007669"/>
    <property type="project" value="UniProtKB-KW"/>
</dbReference>
<dbReference type="NCBIfam" id="NF009805">
    <property type="entry name" value="PRK13289.1"/>
    <property type="match status" value="1"/>
</dbReference>
<dbReference type="GO" id="GO:0008941">
    <property type="term" value="F:nitric oxide dioxygenase NAD(P)H activity"/>
    <property type="evidence" value="ECO:0007669"/>
    <property type="project" value="UniProtKB-EC"/>
</dbReference>
<dbReference type="GO" id="GO:0071500">
    <property type="term" value="P:cellular response to nitrosative stress"/>
    <property type="evidence" value="ECO:0007669"/>
    <property type="project" value="TreeGrafter"/>
</dbReference>
<evidence type="ECO:0000256" key="2">
    <source>
        <dbReference type="ARBA" id="ARBA00001974"/>
    </source>
</evidence>
<dbReference type="KEGG" id="ncb:C0V82_05705"/>
<dbReference type="Gene3D" id="1.10.490.10">
    <property type="entry name" value="Globins"/>
    <property type="match status" value="1"/>
</dbReference>
<dbReference type="FunFam" id="1.10.490.10:FF:000003">
    <property type="entry name" value="Flavohemoprotein"/>
    <property type="match status" value="1"/>
</dbReference>
<evidence type="ECO:0000256" key="8">
    <source>
        <dbReference type="ARBA" id="ARBA00022617"/>
    </source>
</evidence>
<evidence type="ECO:0000256" key="17">
    <source>
        <dbReference type="ARBA" id="ARBA00025094"/>
    </source>
</evidence>
<keyword evidence="15" id="KW-0408">Iron</keyword>
<dbReference type="SUPFAM" id="SSF46458">
    <property type="entry name" value="Globin-like"/>
    <property type="match status" value="1"/>
</dbReference>
<sequence length="405" mass="43624">MLSAQTIAIVKSTAPVMHQHGETITRHMYAKLLRDPAIRAIFDPTHQRNGTQARALAGAVAAYADNIDNLAALGPAVERIAERHVSLHVQPYHYDIVGTNLLGSVAEVLGAAATPAILHAWTEAWMALRDIFVGVEQAKYRDSAGAPGGWYGWRRFKVVDAVTESQVIRSLYLEPEDGGAILSFRPGQYLTLRLNVPGHGSLLRHYSLSGAPNGRSYRISVKHETAPDVGVPDGLGSSFLHRHLSVGDVVEVAPPAGSFTAPDGSKPLFLLAGGVGITPMLSVVEAELAAGSTRPLHLFQAVRDRAHHAFGPRLRDLARTHANLSVGIFYEQVAEGDRIGTDHDMVGRIDPAAIAALPQAHDADFMVCGPKGFMTSMIKGLRAAGVPADRIRYEFFGSHEEELLD</sequence>
<dbReference type="Gene3D" id="2.40.30.10">
    <property type="entry name" value="Translation factors"/>
    <property type="match status" value="1"/>
</dbReference>
<evidence type="ECO:0000256" key="20">
    <source>
        <dbReference type="ARBA" id="ARBA00033187"/>
    </source>
</evidence>
<dbReference type="PROSITE" id="PS01033">
    <property type="entry name" value="GLOBIN"/>
    <property type="match status" value="1"/>
</dbReference>
<keyword evidence="11" id="KW-0479">Metal-binding</keyword>
<proteinExistence type="inferred from homology"/>
<dbReference type="RefSeq" id="WP_102111495.1">
    <property type="nucleotide sequence ID" value="NZ_BMGN01000003.1"/>
</dbReference>
<evidence type="ECO:0000256" key="9">
    <source>
        <dbReference type="ARBA" id="ARBA00022621"/>
    </source>
</evidence>
<dbReference type="EC" id="1.14.12.17" evidence="5"/>
<dbReference type="SUPFAM" id="SSF52343">
    <property type="entry name" value="Ferredoxin reductase-like, C-terminal NADP-linked domain"/>
    <property type="match status" value="1"/>
</dbReference>
<dbReference type="GO" id="GO:0020037">
    <property type="term" value="F:heme binding"/>
    <property type="evidence" value="ECO:0007669"/>
    <property type="project" value="InterPro"/>
</dbReference>
<keyword evidence="12" id="KW-0274">FAD</keyword>
<dbReference type="InterPro" id="IPR039261">
    <property type="entry name" value="FNR_nucleotide-bd"/>
</dbReference>
<organism evidence="26 27">
    <name type="scientific">Niveispirillum cyanobacteriorum</name>
    <dbReference type="NCBI Taxonomy" id="1612173"/>
    <lineage>
        <taxon>Bacteria</taxon>
        <taxon>Pseudomonadati</taxon>
        <taxon>Pseudomonadota</taxon>
        <taxon>Alphaproteobacteria</taxon>
        <taxon>Rhodospirillales</taxon>
        <taxon>Azospirillaceae</taxon>
        <taxon>Niveispirillum</taxon>
    </lineage>
</organism>
<dbReference type="EMBL" id="CP025611">
    <property type="protein sequence ID" value="AUN29774.1"/>
    <property type="molecule type" value="Genomic_DNA"/>
</dbReference>
<keyword evidence="16" id="KW-0520">NAD</keyword>
<feature type="domain" description="Globin" evidence="24">
    <location>
        <begin position="1"/>
        <end position="137"/>
    </location>
</feature>
<evidence type="ECO:0000259" key="24">
    <source>
        <dbReference type="PROSITE" id="PS01033"/>
    </source>
</evidence>
<dbReference type="CDD" id="cd08922">
    <property type="entry name" value="FHb-globin"/>
    <property type="match status" value="1"/>
</dbReference>
<dbReference type="GO" id="GO:0009636">
    <property type="term" value="P:response to toxic substance"/>
    <property type="evidence" value="ECO:0007669"/>
    <property type="project" value="UniProtKB-KW"/>
</dbReference>
<evidence type="ECO:0000256" key="23">
    <source>
        <dbReference type="RuleBase" id="RU000356"/>
    </source>
</evidence>
<evidence type="ECO:0000256" key="22">
    <source>
        <dbReference type="ARBA" id="ARBA00049433"/>
    </source>
</evidence>
<evidence type="ECO:0000313" key="27">
    <source>
        <dbReference type="Proteomes" id="UP000234752"/>
    </source>
</evidence>
<dbReference type="FunFam" id="2.40.30.10:FF:000034">
    <property type="entry name" value="Flavohemoprotein"/>
    <property type="match status" value="1"/>
</dbReference>
<keyword evidence="9 23" id="KW-0561">Oxygen transport</keyword>
<dbReference type="PANTHER" id="PTHR43396">
    <property type="entry name" value="FLAVOHEMOPROTEIN"/>
    <property type="match status" value="1"/>
</dbReference>
<dbReference type="AlphaFoldDB" id="A0A2K9N9L1"/>
<dbReference type="InterPro" id="IPR017927">
    <property type="entry name" value="FAD-bd_FR_type"/>
</dbReference>
<dbReference type="SUPFAM" id="SSF63380">
    <property type="entry name" value="Riboflavin synthase domain-like"/>
    <property type="match status" value="1"/>
</dbReference>
<keyword evidence="23" id="KW-0813">Transport</keyword>
<evidence type="ECO:0000256" key="6">
    <source>
        <dbReference type="ARBA" id="ARBA00014637"/>
    </source>
</evidence>
<comment type="catalytic activity">
    <reaction evidence="21">
        <text>2 nitric oxide + NADH + 2 O2 = 2 nitrate + NAD(+) + H(+)</text>
        <dbReference type="Rhea" id="RHEA:19469"/>
        <dbReference type="ChEBI" id="CHEBI:15378"/>
        <dbReference type="ChEBI" id="CHEBI:15379"/>
        <dbReference type="ChEBI" id="CHEBI:16480"/>
        <dbReference type="ChEBI" id="CHEBI:17632"/>
        <dbReference type="ChEBI" id="CHEBI:57540"/>
        <dbReference type="ChEBI" id="CHEBI:57945"/>
        <dbReference type="EC" id="1.14.12.17"/>
    </reaction>
</comment>
<comment type="catalytic activity">
    <reaction evidence="22">
        <text>2 nitric oxide + NADPH + 2 O2 = 2 nitrate + NADP(+) + H(+)</text>
        <dbReference type="Rhea" id="RHEA:19465"/>
        <dbReference type="ChEBI" id="CHEBI:15378"/>
        <dbReference type="ChEBI" id="CHEBI:15379"/>
        <dbReference type="ChEBI" id="CHEBI:16480"/>
        <dbReference type="ChEBI" id="CHEBI:17632"/>
        <dbReference type="ChEBI" id="CHEBI:57783"/>
        <dbReference type="ChEBI" id="CHEBI:58349"/>
        <dbReference type="EC" id="1.14.12.17"/>
    </reaction>
</comment>
<evidence type="ECO:0000256" key="4">
    <source>
        <dbReference type="ARBA" id="ARBA00008414"/>
    </source>
</evidence>
<dbReference type="GO" id="GO:0046210">
    <property type="term" value="P:nitric oxide catabolic process"/>
    <property type="evidence" value="ECO:0007669"/>
    <property type="project" value="TreeGrafter"/>
</dbReference>
<dbReference type="InterPro" id="IPR001433">
    <property type="entry name" value="OxRdtase_FAD/NAD-bd"/>
</dbReference>
<keyword evidence="8 23" id="KW-0349">Heme</keyword>
<evidence type="ECO:0000256" key="5">
    <source>
        <dbReference type="ARBA" id="ARBA00012229"/>
    </source>
</evidence>
<dbReference type="Pfam" id="PF00042">
    <property type="entry name" value="Globin"/>
    <property type="match status" value="1"/>
</dbReference>
<evidence type="ECO:0000259" key="25">
    <source>
        <dbReference type="PROSITE" id="PS51384"/>
    </source>
</evidence>
<dbReference type="CDD" id="cd06184">
    <property type="entry name" value="flavohem_like_fad_nad_binding"/>
    <property type="match status" value="1"/>
</dbReference>
<comment type="similarity">
    <text evidence="3">In the C-terminal section; belongs to the flavoprotein pyridine nucleotide cytochrome reductase family.</text>
</comment>